<keyword evidence="3" id="KW-1185">Reference proteome</keyword>
<dbReference type="KEGG" id="ima:PO878_08615"/>
<dbReference type="AlphaFoldDB" id="A0AAE9YIT8"/>
<keyword evidence="2" id="KW-0378">Hydrolase</keyword>
<organism evidence="2 3">
    <name type="scientific">Iamia majanohamensis</name>
    <dbReference type="NCBI Taxonomy" id="467976"/>
    <lineage>
        <taxon>Bacteria</taxon>
        <taxon>Bacillati</taxon>
        <taxon>Actinomycetota</taxon>
        <taxon>Acidimicrobiia</taxon>
        <taxon>Acidimicrobiales</taxon>
        <taxon>Iamiaceae</taxon>
        <taxon>Iamia</taxon>
    </lineage>
</organism>
<dbReference type="InterPro" id="IPR050266">
    <property type="entry name" value="AB_hydrolase_sf"/>
</dbReference>
<feature type="domain" description="AB hydrolase-1" evidence="1">
    <location>
        <begin position="29"/>
        <end position="271"/>
    </location>
</feature>
<dbReference type="RefSeq" id="WP_272738301.1">
    <property type="nucleotide sequence ID" value="NZ_CP116942.1"/>
</dbReference>
<gene>
    <name evidence="2" type="ORF">PO878_08615</name>
</gene>
<sequence>MTPVTDGRATTRDGRALHLVRAGSGRPTVVLDAGMGATRSSWALVLPLVAARTEVVAYDRAGLGRSEPAGGRERPLAALAADLVDLLGTLDGPVVLVGHSHGGLVVRAAAAQLPDRVAGMVLVDASDERCDRFFRAAPRVAQRLSTGLLPVAARAGLLRATARRTAAPLPPGDAAELVAETSAVPAAEAFAAELRPFSTDLAAWRADPPAEAPCPLTVITGTAPSRSQRRNREALLAAHVARAAAHPDGRHVRAEASDHLVLLTEPDLVAEEVLRLVEGARPA</sequence>
<dbReference type="Pfam" id="PF12697">
    <property type="entry name" value="Abhydrolase_6"/>
    <property type="match status" value="1"/>
</dbReference>
<dbReference type="GO" id="GO:0016787">
    <property type="term" value="F:hydrolase activity"/>
    <property type="evidence" value="ECO:0007669"/>
    <property type="project" value="UniProtKB-KW"/>
</dbReference>
<name>A0AAE9YIT8_9ACTN</name>
<dbReference type="Gene3D" id="3.40.50.1820">
    <property type="entry name" value="alpha/beta hydrolase"/>
    <property type="match status" value="1"/>
</dbReference>
<dbReference type="PANTHER" id="PTHR43798:SF33">
    <property type="entry name" value="HYDROLASE, PUTATIVE (AFU_ORTHOLOGUE AFUA_2G14860)-RELATED"/>
    <property type="match status" value="1"/>
</dbReference>
<protein>
    <submittedName>
        <fullName evidence="2">Alpha/beta hydrolase</fullName>
    </submittedName>
</protein>
<evidence type="ECO:0000313" key="2">
    <source>
        <dbReference type="EMBL" id="WCO68786.1"/>
    </source>
</evidence>
<dbReference type="SUPFAM" id="SSF53474">
    <property type="entry name" value="alpha/beta-Hydrolases"/>
    <property type="match status" value="1"/>
</dbReference>
<dbReference type="Proteomes" id="UP001216390">
    <property type="component" value="Chromosome"/>
</dbReference>
<reference evidence="2" key="1">
    <citation type="submission" date="2023-01" db="EMBL/GenBank/DDBJ databases">
        <title>The diversity of Class Acidimicrobiia in South China Sea sediment environments and the proposal of Iamia marina sp. nov., a novel species of the genus Iamia.</title>
        <authorList>
            <person name="He Y."/>
            <person name="Tian X."/>
        </authorList>
    </citation>
    <scope>NUCLEOTIDE SEQUENCE</scope>
    <source>
        <strain evidence="2">DSM 19957</strain>
    </source>
</reference>
<dbReference type="GO" id="GO:0016020">
    <property type="term" value="C:membrane"/>
    <property type="evidence" value="ECO:0007669"/>
    <property type="project" value="TreeGrafter"/>
</dbReference>
<evidence type="ECO:0000313" key="3">
    <source>
        <dbReference type="Proteomes" id="UP001216390"/>
    </source>
</evidence>
<dbReference type="EMBL" id="CP116942">
    <property type="protein sequence ID" value="WCO68786.1"/>
    <property type="molecule type" value="Genomic_DNA"/>
</dbReference>
<dbReference type="PANTHER" id="PTHR43798">
    <property type="entry name" value="MONOACYLGLYCEROL LIPASE"/>
    <property type="match status" value="1"/>
</dbReference>
<proteinExistence type="predicted"/>
<dbReference type="InterPro" id="IPR000073">
    <property type="entry name" value="AB_hydrolase_1"/>
</dbReference>
<accession>A0AAE9YIT8</accession>
<dbReference type="PRINTS" id="PR00111">
    <property type="entry name" value="ABHYDROLASE"/>
</dbReference>
<dbReference type="InterPro" id="IPR029058">
    <property type="entry name" value="AB_hydrolase_fold"/>
</dbReference>
<evidence type="ECO:0000259" key="1">
    <source>
        <dbReference type="Pfam" id="PF12697"/>
    </source>
</evidence>